<organism evidence="1 2">
    <name type="scientific">Planoprotostelium fungivorum</name>
    <dbReference type="NCBI Taxonomy" id="1890364"/>
    <lineage>
        <taxon>Eukaryota</taxon>
        <taxon>Amoebozoa</taxon>
        <taxon>Evosea</taxon>
        <taxon>Variosea</taxon>
        <taxon>Cavosteliida</taxon>
        <taxon>Cavosteliaceae</taxon>
        <taxon>Planoprotostelium</taxon>
    </lineage>
</organism>
<dbReference type="SUPFAM" id="SSF81383">
    <property type="entry name" value="F-box domain"/>
    <property type="match status" value="1"/>
</dbReference>
<dbReference type="Proteomes" id="UP000241769">
    <property type="component" value="Unassembled WGS sequence"/>
</dbReference>
<dbReference type="EMBL" id="MDYQ01000038">
    <property type="protein sequence ID" value="PRP85886.1"/>
    <property type="molecule type" value="Genomic_DNA"/>
</dbReference>
<dbReference type="InterPro" id="IPR036047">
    <property type="entry name" value="F-box-like_dom_sf"/>
</dbReference>
<dbReference type="InParanoid" id="A0A2P6NPL2"/>
<accession>A0A2P6NPL2</accession>
<gene>
    <name evidence="1" type="ORF">PROFUN_06160</name>
</gene>
<evidence type="ECO:0008006" key="3">
    <source>
        <dbReference type="Google" id="ProtNLM"/>
    </source>
</evidence>
<reference evidence="1 2" key="1">
    <citation type="journal article" date="2018" name="Genome Biol. Evol.">
        <title>Multiple Roots of Fruiting Body Formation in Amoebozoa.</title>
        <authorList>
            <person name="Hillmann F."/>
            <person name="Forbes G."/>
            <person name="Novohradska S."/>
            <person name="Ferling I."/>
            <person name="Riege K."/>
            <person name="Groth M."/>
            <person name="Westermann M."/>
            <person name="Marz M."/>
            <person name="Spaller T."/>
            <person name="Winckler T."/>
            <person name="Schaap P."/>
            <person name="Glockner G."/>
        </authorList>
    </citation>
    <scope>NUCLEOTIDE SEQUENCE [LARGE SCALE GENOMIC DNA]</scope>
    <source>
        <strain evidence="1 2">Jena</strain>
    </source>
</reference>
<proteinExistence type="predicted"/>
<comment type="caution">
    <text evidence="1">The sequence shown here is derived from an EMBL/GenBank/DDBJ whole genome shotgun (WGS) entry which is preliminary data.</text>
</comment>
<sequence length="336" mass="39427">MTNVIRLYLSARPPTLLHREEHLIPRPMKKESAATVEPDIDVFLPLEVIEVIMSNINDYETLYLASICCRSWMELSYKHWRRLFLEKLLTDYTNKDITAVSIPTNPKIEEWRSLYLSMFVTQPAPSPEYNEVLHRRQGDPTPDWEIESRLDTTCLSAFDTRPITDYPNDGVHPFRERICVNLYDDMWCFLSEFRVKDYENLGVYNRFGTACMSFCNMKIIHKIVTVYILEEHEIPCDLDFENNRFIIEFHMKNLKEKSAPKVIRTSFKGREGICAFRQGGFPIMYVSPCISEIGSYDLHTKQFLIVSKFLEVSDFCQMLDLAVKRILAPRLAKRVH</sequence>
<evidence type="ECO:0000313" key="2">
    <source>
        <dbReference type="Proteomes" id="UP000241769"/>
    </source>
</evidence>
<dbReference type="AlphaFoldDB" id="A0A2P6NPL2"/>
<keyword evidence="2" id="KW-1185">Reference proteome</keyword>
<name>A0A2P6NPL2_9EUKA</name>
<evidence type="ECO:0000313" key="1">
    <source>
        <dbReference type="EMBL" id="PRP85886.1"/>
    </source>
</evidence>
<protein>
    <recommendedName>
        <fullName evidence="3">F-box domain-containing protein</fullName>
    </recommendedName>
</protein>